<proteinExistence type="predicted"/>
<dbReference type="eggNOG" id="ENOG5033U6Y">
    <property type="taxonomic scope" value="Bacteria"/>
</dbReference>
<evidence type="ECO:0000313" key="3">
    <source>
        <dbReference type="Proteomes" id="UP000017081"/>
    </source>
</evidence>
<evidence type="ECO:0000256" key="1">
    <source>
        <dbReference type="SAM" id="Phobius"/>
    </source>
</evidence>
<organism evidence="2 3">
    <name type="scientific">Cetobacterium somerae ATCC BAA-474</name>
    <dbReference type="NCBI Taxonomy" id="1319815"/>
    <lineage>
        <taxon>Bacteria</taxon>
        <taxon>Fusobacteriati</taxon>
        <taxon>Fusobacteriota</taxon>
        <taxon>Fusobacteriia</taxon>
        <taxon>Fusobacteriales</taxon>
        <taxon>Fusobacteriaceae</taxon>
        <taxon>Cetobacterium</taxon>
    </lineage>
</organism>
<dbReference type="InterPro" id="IPR024399">
    <property type="entry name" value="DUF2628"/>
</dbReference>
<feature type="transmembrane region" description="Helical" evidence="1">
    <location>
        <begin position="58"/>
        <end position="77"/>
    </location>
</feature>
<keyword evidence="1" id="KW-0812">Transmembrane</keyword>
<dbReference type="Proteomes" id="UP000017081">
    <property type="component" value="Unassembled WGS sequence"/>
</dbReference>
<protein>
    <recommendedName>
        <fullName evidence="4">DUF2628 domain-containing protein</fullName>
    </recommendedName>
</protein>
<feature type="transmembrane region" description="Helical" evidence="1">
    <location>
        <begin position="83"/>
        <end position="105"/>
    </location>
</feature>
<feature type="transmembrane region" description="Helical" evidence="1">
    <location>
        <begin position="126"/>
        <end position="145"/>
    </location>
</feature>
<sequence length="155" mass="18453">MESRIEYVEKHLGSLEDFVRKNSKYYLESWRSEKIKFNFAAFLFETLWFAYRKMYKSAVVLLLINLLINLVTFLFLIKTKFFMGGTILVLFIRIYIGFKANDFYFMKAEKILEKRGFEPEDRDCGTSMLGVVIIIFIAIVFQVLLDFYLGVTLYY</sequence>
<keyword evidence="1" id="KW-0472">Membrane</keyword>
<keyword evidence="1" id="KW-1133">Transmembrane helix</keyword>
<accession>U7VEB9</accession>
<reference evidence="2 3" key="1">
    <citation type="submission" date="2013-08" db="EMBL/GenBank/DDBJ databases">
        <authorList>
            <person name="Weinstock G."/>
            <person name="Sodergren E."/>
            <person name="Wylie T."/>
            <person name="Fulton L."/>
            <person name="Fulton R."/>
            <person name="Fronick C."/>
            <person name="O'Laughlin M."/>
            <person name="Godfrey J."/>
            <person name="Miner T."/>
            <person name="Herter B."/>
            <person name="Appelbaum E."/>
            <person name="Cordes M."/>
            <person name="Lek S."/>
            <person name="Wollam A."/>
            <person name="Pepin K.H."/>
            <person name="Palsikar V.B."/>
            <person name="Mitreva M."/>
            <person name="Wilson R.K."/>
        </authorList>
    </citation>
    <scope>NUCLEOTIDE SEQUENCE [LARGE SCALE GENOMIC DNA]</scope>
    <source>
        <strain evidence="2 3">ATCC BAA-474</strain>
    </source>
</reference>
<dbReference type="EMBL" id="AXZF01000002">
    <property type="protein sequence ID" value="ERT70067.1"/>
    <property type="molecule type" value="Genomic_DNA"/>
</dbReference>
<dbReference type="STRING" id="1319815.HMPREF0202_00061"/>
<dbReference type="Pfam" id="PF10947">
    <property type="entry name" value="DUF2628"/>
    <property type="match status" value="1"/>
</dbReference>
<comment type="caution">
    <text evidence="2">The sequence shown here is derived from an EMBL/GenBank/DDBJ whole genome shotgun (WGS) entry which is preliminary data.</text>
</comment>
<name>U7VEB9_9FUSO</name>
<gene>
    <name evidence="2" type="ORF">HMPREF0202_00061</name>
</gene>
<keyword evidence="3" id="KW-1185">Reference proteome</keyword>
<evidence type="ECO:0008006" key="4">
    <source>
        <dbReference type="Google" id="ProtNLM"/>
    </source>
</evidence>
<dbReference type="PATRIC" id="fig|1319815.3.peg.60"/>
<dbReference type="AlphaFoldDB" id="U7VEB9"/>
<dbReference type="RefSeq" id="WP_023049611.1">
    <property type="nucleotide sequence ID" value="NZ_CP173065.2"/>
</dbReference>
<dbReference type="HOGENOM" id="CLU_127536_0_0_0"/>
<evidence type="ECO:0000313" key="2">
    <source>
        <dbReference type="EMBL" id="ERT70067.1"/>
    </source>
</evidence>